<evidence type="ECO:0000313" key="8">
    <source>
        <dbReference type="Proteomes" id="UP000242427"/>
    </source>
</evidence>
<accession>A0A9X7PGJ1</accession>
<keyword evidence="3 5" id="KW-0238">DNA-binding</keyword>
<dbReference type="Proteomes" id="UP000242427">
    <property type="component" value="Unassembled WGS sequence"/>
</dbReference>
<dbReference type="AlphaFoldDB" id="A0A9X7PGJ1"/>
<dbReference type="GO" id="GO:0000976">
    <property type="term" value="F:transcription cis-regulatory region binding"/>
    <property type="evidence" value="ECO:0007669"/>
    <property type="project" value="TreeGrafter"/>
</dbReference>
<dbReference type="EMBL" id="PXWG01000051">
    <property type="protein sequence ID" value="PSJ27114.1"/>
    <property type="molecule type" value="Genomic_DNA"/>
</dbReference>
<dbReference type="PANTHER" id="PTHR30055">
    <property type="entry name" value="HTH-TYPE TRANSCRIPTIONAL REGULATOR RUTR"/>
    <property type="match status" value="1"/>
</dbReference>
<evidence type="ECO:0000256" key="4">
    <source>
        <dbReference type="ARBA" id="ARBA00023163"/>
    </source>
</evidence>
<reference evidence="7 8" key="1">
    <citation type="submission" date="2018-03" db="EMBL/GenBank/DDBJ databases">
        <title>Chitinolytic properties of Streptosporangium nondiastaticum TBG75A20.</title>
        <authorList>
            <person name="Gayathri V."/>
            <person name="Shiburaj S."/>
        </authorList>
    </citation>
    <scope>NUCLEOTIDE SEQUENCE [LARGE SCALE GENOMIC DNA]</scope>
    <source>
        <strain evidence="7 8">TBG75A20</strain>
    </source>
</reference>
<dbReference type="GO" id="GO:0045892">
    <property type="term" value="P:negative regulation of DNA-templated transcription"/>
    <property type="evidence" value="ECO:0007669"/>
    <property type="project" value="InterPro"/>
</dbReference>
<dbReference type="InterPro" id="IPR036271">
    <property type="entry name" value="Tet_transcr_reg_TetR-rel_C_sf"/>
</dbReference>
<dbReference type="GO" id="GO:0046677">
    <property type="term" value="P:response to antibiotic"/>
    <property type="evidence" value="ECO:0007669"/>
    <property type="project" value="InterPro"/>
</dbReference>
<dbReference type="PROSITE" id="PS50977">
    <property type="entry name" value="HTH_TETR_2"/>
    <property type="match status" value="1"/>
</dbReference>
<dbReference type="InterPro" id="IPR001647">
    <property type="entry name" value="HTH_TetR"/>
</dbReference>
<keyword evidence="2" id="KW-0805">Transcription regulation</keyword>
<keyword evidence="4" id="KW-0804">Transcription</keyword>
<comment type="caution">
    <text evidence="7">The sequence shown here is derived from an EMBL/GenBank/DDBJ whole genome shotgun (WGS) entry which is preliminary data.</text>
</comment>
<evidence type="ECO:0000256" key="5">
    <source>
        <dbReference type="PROSITE-ProRule" id="PRU00335"/>
    </source>
</evidence>
<proteinExistence type="predicted"/>
<dbReference type="SUPFAM" id="SSF48498">
    <property type="entry name" value="Tetracyclin repressor-like, C-terminal domain"/>
    <property type="match status" value="1"/>
</dbReference>
<dbReference type="Gene3D" id="1.10.357.10">
    <property type="entry name" value="Tetracycline Repressor, domain 2"/>
    <property type="match status" value="1"/>
</dbReference>
<evidence type="ECO:0000256" key="1">
    <source>
        <dbReference type="ARBA" id="ARBA00022491"/>
    </source>
</evidence>
<keyword evidence="1" id="KW-0678">Repressor</keyword>
<dbReference type="PANTHER" id="PTHR30055:SF151">
    <property type="entry name" value="TRANSCRIPTIONAL REGULATORY PROTEIN"/>
    <property type="match status" value="1"/>
</dbReference>
<dbReference type="Pfam" id="PF02909">
    <property type="entry name" value="TetR_C_1"/>
    <property type="match status" value="1"/>
</dbReference>
<evidence type="ECO:0000259" key="6">
    <source>
        <dbReference type="PROSITE" id="PS50977"/>
    </source>
</evidence>
<protein>
    <submittedName>
        <fullName evidence="7">TetR family transcriptional regulator</fullName>
    </submittedName>
</protein>
<evidence type="ECO:0000313" key="7">
    <source>
        <dbReference type="EMBL" id="PSJ27114.1"/>
    </source>
</evidence>
<evidence type="ECO:0000256" key="3">
    <source>
        <dbReference type="ARBA" id="ARBA00023125"/>
    </source>
</evidence>
<keyword evidence="8" id="KW-1185">Reference proteome</keyword>
<organism evidence="7 8">
    <name type="scientific">Streptosporangium nondiastaticum</name>
    <dbReference type="NCBI Taxonomy" id="35764"/>
    <lineage>
        <taxon>Bacteria</taxon>
        <taxon>Bacillati</taxon>
        <taxon>Actinomycetota</taxon>
        <taxon>Actinomycetes</taxon>
        <taxon>Streptosporangiales</taxon>
        <taxon>Streptosporangiaceae</taxon>
        <taxon>Streptosporangium</taxon>
    </lineage>
</organism>
<feature type="DNA-binding region" description="H-T-H motif" evidence="5">
    <location>
        <begin position="32"/>
        <end position="51"/>
    </location>
</feature>
<name>A0A9X7PGJ1_9ACTN</name>
<dbReference type="PRINTS" id="PR00400">
    <property type="entry name" value="TETREPRESSOR"/>
</dbReference>
<evidence type="ECO:0000256" key="2">
    <source>
        <dbReference type="ARBA" id="ARBA00023015"/>
    </source>
</evidence>
<sequence length="225" mass="23816">MEPTGKRTGLTREKVLRAALDVADRDGIDKLSMRRLGAELGVEAMSLYHYLPNKAALLDGLVELVTSAVRPDNDSPAGQWPGRLRDFAVAFRAELLRHPGVIPLIATRPARSAAALQAVEDTAAALGRAGIPPLDALHIINSVATLVTGHCLAEAADTPGHPGQSTEDTPGLAAFPVLATAVAEGLGTPRDHQARFDLALDALLDGLQRRRPSTRTKNRPTTAPD</sequence>
<dbReference type="Pfam" id="PF00440">
    <property type="entry name" value="TetR_N"/>
    <property type="match status" value="1"/>
</dbReference>
<dbReference type="InterPro" id="IPR050109">
    <property type="entry name" value="HTH-type_TetR-like_transc_reg"/>
</dbReference>
<feature type="domain" description="HTH tetR-type" evidence="6">
    <location>
        <begin position="9"/>
        <end position="69"/>
    </location>
</feature>
<dbReference type="InterPro" id="IPR003012">
    <property type="entry name" value="Tet_transcr_reg_TetR"/>
</dbReference>
<gene>
    <name evidence="7" type="ORF">B7P34_19300</name>
</gene>
<dbReference type="OrthoDB" id="329481at2"/>
<dbReference type="InterPro" id="IPR009057">
    <property type="entry name" value="Homeodomain-like_sf"/>
</dbReference>
<dbReference type="InterPro" id="IPR004111">
    <property type="entry name" value="Repressor_TetR_C"/>
</dbReference>
<dbReference type="GO" id="GO:0003700">
    <property type="term" value="F:DNA-binding transcription factor activity"/>
    <property type="evidence" value="ECO:0007669"/>
    <property type="project" value="TreeGrafter"/>
</dbReference>
<dbReference type="SUPFAM" id="SSF46689">
    <property type="entry name" value="Homeodomain-like"/>
    <property type="match status" value="1"/>
</dbReference>